<reference evidence="4" key="2">
    <citation type="submission" date="2022-01" db="EMBL/GenBank/DDBJ databases">
        <authorList>
            <person name="Yamashiro T."/>
            <person name="Shiraishi A."/>
            <person name="Satake H."/>
            <person name="Nakayama K."/>
        </authorList>
    </citation>
    <scope>NUCLEOTIDE SEQUENCE</scope>
</reference>
<evidence type="ECO:0000259" key="3">
    <source>
        <dbReference type="PROSITE" id="PS50994"/>
    </source>
</evidence>
<evidence type="ECO:0000256" key="1">
    <source>
        <dbReference type="ARBA" id="ARBA00022670"/>
    </source>
</evidence>
<dbReference type="InterPro" id="IPR039537">
    <property type="entry name" value="Retrotran_Ty1/copia-like"/>
</dbReference>
<evidence type="ECO:0000313" key="4">
    <source>
        <dbReference type="EMBL" id="GJT72038.1"/>
    </source>
</evidence>
<reference evidence="4" key="1">
    <citation type="journal article" date="2022" name="Int. J. Mol. Sci.">
        <title>Draft Genome of Tanacetum Coccineum: Genomic Comparison of Closely Related Tanacetum-Family Plants.</title>
        <authorList>
            <person name="Yamashiro T."/>
            <person name="Shiraishi A."/>
            <person name="Nakayama K."/>
            <person name="Satake H."/>
        </authorList>
    </citation>
    <scope>NUCLEOTIDE SEQUENCE</scope>
</reference>
<dbReference type="InterPro" id="IPR001584">
    <property type="entry name" value="Integrase_cat-core"/>
</dbReference>
<sequence length="1138" mass="129478">MCHIIVIKPQFENIIKNGPFIPMTAGQKKPENQWTGDERKAANLDQRLKSLIMSVLTDDQMNFVINCLAAKSTWDDLILYHEGPSDVKESRVMDLKLLCYNTFKFKECESLTQTFTRYKALMNELVNDGIKLSKLEINIGFINGLPKKWLSFYQSLKNTNHVKDSELASLFGKLKYEENLIDNSPDDEEDTRSSQEYLNDLEEEYQAKALLAKSKRFFKKVSTSQSPFQTKPFSSPQHKPELRPTKDFEAKYNKVKAKLALLSSSASASKTPMIKNKGLIAKAYEWDEEEVSSDDNEMVEVKVLIALAEENGVVSKESARNGEWVKIYRRKKKILRVDQLTEDPSSSGLKDLVFVKSLAGNTKVTIPGVERPWLSEAEGFILPNRVTGRILPAESQRNTTDPSVAFTDSSTTDYDSADESSVCSTPLPPLKKLEGVEPITGPKTIKSILKSKSTLKTEALKGVIINKPSSAPAKGNKSSSALKVYSAHAGKLNSVKIEDDPSLATVMKELNSLKLQATKNQSSYPKILFCKRCEKTDHRTYDYAEYMSTMNMSQHLKSLGRMSSRPSKSFFPPCIHCDGRDHLSNECLYYPISCGSPNHTTTDHYDIEWFKRGEALQAKKVEALKSTKVESSNANISKTHTKSGCSMHMTGVKSYLHKYVEQPGPKVVFGDDSTCTTEGYGSIKCNGIVFTKFDEKRGTIFNSNKEIIMIAPRVRDVYVLDMTSSAQESCFFAKASENLNWLWHKRLAHLNFKTINKLAKQNLVIGLPSLVYSKDKPCSSCEKGKHHRASFKTKHTSSIKKCLHLLHMDLFGPVTPRSINHEKYTLVIVDEYSRYNWVYFLKKKSQAPKTIMSFIKRVKNQNDIKVKQLRTNNGIEFRNSTLVNFYDEKGISQNFSSPYTPEQNGVAERKNRTLIEAARTMLSGSVFSKQYWTEAVATACYTQNRSTIAKRHLKTPYEFFRKRIPNISFLHVFGCPVYIHNHKDHLRKFDEKADDGYLLGYSLVSKAFRVFNTRRQQTKETYHVTFDENPEAIKFSKPSVDNINIAESERYPPDEYLHPYEPSQRYQTKSNDVSFIEPYECPKPVVLEAEVSFDQNDQTGQNDQPVQNDDILNDDHSEHSNHTNNEQIIDNLLNTEDI</sequence>
<dbReference type="InterPro" id="IPR054722">
    <property type="entry name" value="PolX-like_BBD"/>
</dbReference>
<keyword evidence="1" id="KW-0378">Hydrolase</keyword>
<gene>
    <name evidence="4" type="ORF">Tco_1031324</name>
</gene>
<feature type="region of interest" description="Disordered" evidence="2">
    <location>
        <begin position="395"/>
        <end position="428"/>
    </location>
</feature>
<organism evidence="4 5">
    <name type="scientific">Tanacetum coccineum</name>
    <dbReference type="NCBI Taxonomy" id="301880"/>
    <lineage>
        <taxon>Eukaryota</taxon>
        <taxon>Viridiplantae</taxon>
        <taxon>Streptophyta</taxon>
        <taxon>Embryophyta</taxon>
        <taxon>Tracheophyta</taxon>
        <taxon>Spermatophyta</taxon>
        <taxon>Magnoliopsida</taxon>
        <taxon>eudicotyledons</taxon>
        <taxon>Gunneridae</taxon>
        <taxon>Pentapetalae</taxon>
        <taxon>asterids</taxon>
        <taxon>campanulids</taxon>
        <taxon>Asterales</taxon>
        <taxon>Asteraceae</taxon>
        <taxon>Asteroideae</taxon>
        <taxon>Anthemideae</taxon>
        <taxon>Anthemidinae</taxon>
        <taxon>Tanacetum</taxon>
    </lineage>
</organism>
<comment type="caution">
    <text evidence="4">The sequence shown here is derived from an EMBL/GenBank/DDBJ whole genome shotgun (WGS) entry which is preliminary data.</text>
</comment>
<dbReference type="Pfam" id="PF14223">
    <property type="entry name" value="Retrotran_gag_2"/>
    <property type="match status" value="1"/>
</dbReference>
<dbReference type="SUPFAM" id="SSF53098">
    <property type="entry name" value="Ribonuclease H-like"/>
    <property type="match status" value="1"/>
</dbReference>
<keyword evidence="1" id="KW-0645">Protease</keyword>
<accession>A0ABQ5GAD9</accession>
<dbReference type="Pfam" id="PF00665">
    <property type="entry name" value="rve"/>
    <property type="match status" value="1"/>
</dbReference>
<keyword evidence="5" id="KW-1185">Reference proteome</keyword>
<dbReference type="InterPro" id="IPR025724">
    <property type="entry name" value="GAG-pre-integrase_dom"/>
</dbReference>
<feature type="region of interest" description="Disordered" evidence="2">
    <location>
        <begin position="1096"/>
        <end position="1138"/>
    </location>
</feature>
<dbReference type="Pfam" id="PF25597">
    <property type="entry name" value="SH3_retrovirus"/>
    <property type="match status" value="1"/>
</dbReference>
<proteinExistence type="predicted"/>
<dbReference type="PANTHER" id="PTHR42648:SF32">
    <property type="entry name" value="RIBONUCLEASE H-LIKE DOMAIN, GAG-PRE-INTEGRASE DOMAIN PROTEIN-RELATED"/>
    <property type="match status" value="1"/>
</dbReference>
<dbReference type="Pfam" id="PF22936">
    <property type="entry name" value="Pol_BBD"/>
    <property type="match status" value="1"/>
</dbReference>
<name>A0ABQ5GAD9_9ASTR</name>
<dbReference type="InterPro" id="IPR057670">
    <property type="entry name" value="SH3_retrovirus"/>
</dbReference>
<dbReference type="PROSITE" id="PS50994">
    <property type="entry name" value="INTEGRASE"/>
    <property type="match status" value="1"/>
</dbReference>
<dbReference type="InterPro" id="IPR012337">
    <property type="entry name" value="RNaseH-like_sf"/>
</dbReference>
<protein>
    <submittedName>
        <fullName evidence="4">Retrovirus-related pol polyprotein from transposon TNT 1-94</fullName>
    </submittedName>
</protein>
<dbReference type="EMBL" id="BQNB010018221">
    <property type="protein sequence ID" value="GJT72038.1"/>
    <property type="molecule type" value="Genomic_DNA"/>
</dbReference>
<dbReference type="Gene3D" id="3.30.420.10">
    <property type="entry name" value="Ribonuclease H-like superfamily/Ribonuclease H"/>
    <property type="match status" value="1"/>
</dbReference>
<feature type="compositionally biased region" description="Polar residues" evidence="2">
    <location>
        <begin position="1122"/>
        <end position="1138"/>
    </location>
</feature>
<dbReference type="Proteomes" id="UP001151760">
    <property type="component" value="Unassembled WGS sequence"/>
</dbReference>
<dbReference type="Pfam" id="PF13976">
    <property type="entry name" value="gag_pre-integrs"/>
    <property type="match status" value="1"/>
</dbReference>
<dbReference type="PANTHER" id="PTHR42648">
    <property type="entry name" value="TRANSPOSASE, PUTATIVE-RELATED"/>
    <property type="match status" value="1"/>
</dbReference>
<evidence type="ECO:0000313" key="5">
    <source>
        <dbReference type="Proteomes" id="UP001151760"/>
    </source>
</evidence>
<feature type="domain" description="Integrase catalytic" evidence="3">
    <location>
        <begin position="797"/>
        <end position="964"/>
    </location>
</feature>
<dbReference type="InterPro" id="IPR036397">
    <property type="entry name" value="RNaseH_sf"/>
</dbReference>
<feature type="compositionally biased region" description="Polar residues" evidence="2">
    <location>
        <begin position="1096"/>
        <end position="1107"/>
    </location>
</feature>
<evidence type="ECO:0000256" key="2">
    <source>
        <dbReference type="SAM" id="MobiDB-lite"/>
    </source>
</evidence>